<dbReference type="Proteomes" id="UP000838756">
    <property type="component" value="Unassembled WGS sequence"/>
</dbReference>
<organism evidence="1 2">
    <name type="scientific">Pararge aegeria aegeria</name>
    <dbReference type="NCBI Taxonomy" id="348720"/>
    <lineage>
        <taxon>Eukaryota</taxon>
        <taxon>Metazoa</taxon>
        <taxon>Ecdysozoa</taxon>
        <taxon>Arthropoda</taxon>
        <taxon>Hexapoda</taxon>
        <taxon>Insecta</taxon>
        <taxon>Pterygota</taxon>
        <taxon>Neoptera</taxon>
        <taxon>Endopterygota</taxon>
        <taxon>Lepidoptera</taxon>
        <taxon>Glossata</taxon>
        <taxon>Ditrysia</taxon>
        <taxon>Papilionoidea</taxon>
        <taxon>Nymphalidae</taxon>
        <taxon>Satyrinae</taxon>
        <taxon>Satyrini</taxon>
        <taxon>Parargina</taxon>
        <taxon>Pararge</taxon>
    </lineage>
</organism>
<comment type="caution">
    <text evidence="1">The sequence shown here is derived from an EMBL/GenBank/DDBJ whole genome shotgun (WGS) entry which is preliminary data.</text>
</comment>
<protein>
    <submittedName>
        <fullName evidence="1">Jg24941 protein</fullName>
    </submittedName>
</protein>
<accession>A0A8S4S3Y8</accession>
<keyword evidence="2" id="KW-1185">Reference proteome</keyword>
<sequence length="118" mass="13362">MPELRCINSCVSLLVPSGRRVEKCAAACLQGYAPLYNPFEQFYSRYVYRRVRHIFNRPICSTPGAEVTLKERATDDYNWSFRFTGTEKRCINLGSYNYLGFASPSGECADAAEAAARR</sequence>
<reference evidence="1" key="1">
    <citation type="submission" date="2022-03" db="EMBL/GenBank/DDBJ databases">
        <authorList>
            <person name="Lindestad O."/>
        </authorList>
    </citation>
    <scope>NUCLEOTIDE SEQUENCE</scope>
</reference>
<evidence type="ECO:0000313" key="1">
    <source>
        <dbReference type="EMBL" id="CAH2250647.1"/>
    </source>
</evidence>
<feature type="non-terminal residue" evidence="1">
    <location>
        <position position="118"/>
    </location>
</feature>
<gene>
    <name evidence="1" type="primary">jg24941</name>
    <name evidence="1" type="ORF">PAEG_LOCUS22096</name>
</gene>
<dbReference type="OrthoDB" id="65434at2759"/>
<evidence type="ECO:0000313" key="2">
    <source>
        <dbReference type="Proteomes" id="UP000838756"/>
    </source>
</evidence>
<name>A0A8S4S3Y8_9NEOP</name>
<dbReference type="AlphaFoldDB" id="A0A8S4S3Y8"/>
<proteinExistence type="predicted"/>
<dbReference type="EMBL" id="CAKXAJ010026010">
    <property type="protein sequence ID" value="CAH2250647.1"/>
    <property type="molecule type" value="Genomic_DNA"/>
</dbReference>